<proteinExistence type="predicted"/>
<protein>
    <submittedName>
        <fullName evidence="1">Uncharacterized protein</fullName>
    </submittedName>
</protein>
<sequence length="100" mass="11618">MLSREQQEAGVDKVERSAWRIWPPGHSVNVILSAVIIKCETCEWFFAKVFTCLKPLHNLSLKNHKLQSTSLEFIVICLHKATLCNNYELDRKLSLIFKIF</sequence>
<keyword evidence="2" id="KW-1185">Reference proteome</keyword>
<name>A0ABV0VB04_9TELE</name>
<accession>A0ABV0VB04</accession>
<dbReference type="Proteomes" id="UP001482620">
    <property type="component" value="Unassembled WGS sequence"/>
</dbReference>
<evidence type="ECO:0000313" key="2">
    <source>
        <dbReference type="Proteomes" id="UP001482620"/>
    </source>
</evidence>
<comment type="caution">
    <text evidence="1">The sequence shown here is derived from an EMBL/GenBank/DDBJ whole genome shotgun (WGS) entry which is preliminary data.</text>
</comment>
<gene>
    <name evidence="1" type="ORF">ILYODFUR_002072</name>
</gene>
<organism evidence="1 2">
    <name type="scientific">Ilyodon furcidens</name>
    <name type="common">goldbreast splitfin</name>
    <dbReference type="NCBI Taxonomy" id="33524"/>
    <lineage>
        <taxon>Eukaryota</taxon>
        <taxon>Metazoa</taxon>
        <taxon>Chordata</taxon>
        <taxon>Craniata</taxon>
        <taxon>Vertebrata</taxon>
        <taxon>Euteleostomi</taxon>
        <taxon>Actinopterygii</taxon>
        <taxon>Neopterygii</taxon>
        <taxon>Teleostei</taxon>
        <taxon>Neoteleostei</taxon>
        <taxon>Acanthomorphata</taxon>
        <taxon>Ovalentaria</taxon>
        <taxon>Atherinomorphae</taxon>
        <taxon>Cyprinodontiformes</taxon>
        <taxon>Goodeidae</taxon>
        <taxon>Ilyodon</taxon>
    </lineage>
</organism>
<reference evidence="1 2" key="1">
    <citation type="submission" date="2021-06" db="EMBL/GenBank/DDBJ databases">
        <authorList>
            <person name="Palmer J.M."/>
        </authorList>
    </citation>
    <scope>NUCLEOTIDE SEQUENCE [LARGE SCALE GENOMIC DNA]</scope>
    <source>
        <strain evidence="2">if_2019</strain>
        <tissue evidence="1">Muscle</tissue>
    </source>
</reference>
<dbReference type="EMBL" id="JAHRIQ010104363">
    <property type="protein sequence ID" value="MEQ2254274.1"/>
    <property type="molecule type" value="Genomic_DNA"/>
</dbReference>
<evidence type="ECO:0000313" key="1">
    <source>
        <dbReference type="EMBL" id="MEQ2254274.1"/>
    </source>
</evidence>